<evidence type="ECO:0000256" key="1">
    <source>
        <dbReference type="ARBA" id="ARBA00022723"/>
    </source>
</evidence>
<evidence type="ECO:0000256" key="5">
    <source>
        <dbReference type="SAM" id="MobiDB-lite"/>
    </source>
</evidence>
<dbReference type="Pfam" id="PF04434">
    <property type="entry name" value="SWIM"/>
    <property type="match status" value="1"/>
</dbReference>
<organism evidence="7 8">
    <name type="scientific">Arachis hypogaea</name>
    <name type="common">Peanut</name>
    <dbReference type="NCBI Taxonomy" id="3818"/>
    <lineage>
        <taxon>Eukaryota</taxon>
        <taxon>Viridiplantae</taxon>
        <taxon>Streptophyta</taxon>
        <taxon>Embryophyta</taxon>
        <taxon>Tracheophyta</taxon>
        <taxon>Spermatophyta</taxon>
        <taxon>Magnoliopsida</taxon>
        <taxon>eudicotyledons</taxon>
        <taxon>Gunneridae</taxon>
        <taxon>Pentapetalae</taxon>
        <taxon>rosids</taxon>
        <taxon>fabids</taxon>
        <taxon>Fabales</taxon>
        <taxon>Fabaceae</taxon>
        <taxon>Papilionoideae</taxon>
        <taxon>50 kb inversion clade</taxon>
        <taxon>dalbergioids sensu lato</taxon>
        <taxon>Dalbergieae</taxon>
        <taxon>Pterocarpus clade</taxon>
        <taxon>Arachis</taxon>
    </lineage>
</organism>
<evidence type="ECO:0000256" key="2">
    <source>
        <dbReference type="ARBA" id="ARBA00022771"/>
    </source>
</evidence>
<keyword evidence="2 4" id="KW-0863">Zinc-finger</keyword>
<dbReference type="Proteomes" id="UP000289738">
    <property type="component" value="Chromosome A08"/>
</dbReference>
<evidence type="ECO:0000256" key="3">
    <source>
        <dbReference type="ARBA" id="ARBA00022833"/>
    </source>
</evidence>
<dbReference type="STRING" id="3818.A0A445BWC7"/>
<dbReference type="AlphaFoldDB" id="A0A445BWC7"/>
<keyword evidence="8" id="KW-1185">Reference proteome</keyword>
<dbReference type="InterPro" id="IPR006564">
    <property type="entry name" value="Znf_PMZ"/>
</dbReference>
<evidence type="ECO:0000256" key="4">
    <source>
        <dbReference type="PROSITE-ProRule" id="PRU00325"/>
    </source>
</evidence>
<dbReference type="InterPro" id="IPR007527">
    <property type="entry name" value="Znf_SWIM"/>
</dbReference>
<name>A0A445BWC7_ARAHY</name>
<evidence type="ECO:0000259" key="6">
    <source>
        <dbReference type="PROSITE" id="PS50966"/>
    </source>
</evidence>
<evidence type="ECO:0000313" key="8">
    <source>
        <dbReference type="Proteomes" id="UP000289738"/>
    </source>
</evidence>
<reference evidence="7 8" key="1">
    <citation type="submission" date="2019-01" db="EMBL/GenBank/DDBJ databases">
        <title>Sequencing of cultivated peanut Arachis hypogaea provides insights into genome evolution and oil improvement.</title>
        <authorList>
            <person name="Chen X."/>
        </authorList>
    </citation>
    <scope>NUCLEOTIDE SEQUENCE [LARGE SCALE GENOMIC DNA]</scope>
    <source>
        <strain evidence="8">cv. Fuhuasheng</strain>
        <tissue evidence="7">Leaves</tissue>
    </source>
</reference>
<feature type="domain" description="SWIM-type" evidence="6">
    <location>
        <begin position="337"/>
        <end position="373"/>
    </location>
</feature>
<dbReference type="InterPro" id="IPR004330">
    <property type="entry name" value="FAR1_DNA_bnd_dom"/>
</dbReference>
<dbReference type="SMART" id="SM00575">
    <property type="entry name" value="ZnF_PMZ"/>
    <property type="match status" value="1"/>
</dbReference>
<dbReference type="EMBL" id="SDMP01000008">
    <property type="protein sequence ID" value="RYR42952.1"/>
    <property type="molecule type" value="Genomic_DNA"/>
</dbReference>
<dbReference type="PROSITE" id="PS50966">
    <property type="entry name" value="ZF_SWIM"/>
    <property type="match status" value="1"/>
</dbReference>
<proteinExistence type="predicted"/>
<accession>A0A445BWC7</accession>
<sequence>MDDSTSDCQLNQGEVDYDFESNEVPKSLSVVDDQFVPKVGMTFTTLEDAEKFYRNYAKAAGFSTRVWSTNRKGNEIKNQLITCSREKKWKSKISLTEKMNLTASLNCPARIYIHSLKEVGAWIISKVVLDHSHPCCPSKAEMLKQHRKLSMSIRRTIENNEEAEDAKEFGKYLLRIKEKNQNFFFELELEEDQSIKLVFWADARSRAAFEYFGDVISFDTTYSTNRYNLVYSSFVGVNHHTSLHGRKCSERISHRSMRINENGFRGFKDSFDRNLNDFLLNFGIVDNKWLSDLYENRHIWVPIYLDHHFWVGMRSTQRSYSVYEVGEQVSSSIFNKFVVTYDSIAAEVKCQCLLFESRGILCRHALSVLNFEQVSQVSPRYILERWSKKVKKRHTHIKSSHNEPLLEPRSKRFDKLVFHSQNICEFASESEELTTILHRAYDTVMVEMEELKAKRKATSSLSHEDANLESVNELQSPPRIRTRGRPKNRLGSKLDKHIKNASKKKKTKALNELNLFDAGSVVHSNSSQYQGRVMNY</sequence>
<dbReference type="PANTHER" id="PTHR47718">
    <property type="entry name" value="OS01G0519700 PROTEIN"/>
    <property type="match status" value="1"/>
</dbReference>
<keyword evidence="1" id="KW-0479">Metal-binding</keyword>
<protein>
    <recommendedName>
        <fullName evidence="6">SWIM-type domain-containing protein</fullName>
    </recommendedName>
</protein>
<comment type="caution">
    <text evidence="7">The sequence shown here is derived from an EMBL/GenBank/DDBJ whole genome shotgun (WGS) entry which is preliminary data.</text>
</comment>
<feature type="region of interest" description="Disordered" evidence="5">
    <location>
        <begin position="463"/>
        <end position="491"/>
    </location>
</feature>
<keyword evidence="3" id="KW-0862">Zinc</keyword>
<dbReference type="GO" id="GO:0008270">
    <property type="term" value="F:zinc ion binding"/>
    <property type="evidence" value="ECO:0007669"/>
    <property type="project" value="UniProtKB-KW"/>
</dbReference>
<evidence type="ECO:0000313" key="7">
    <source>
        <dbReference type="EMBL" id="RYR42952.1"/>
    </source>
</evidence>
<feature type="compositionally biased region" description="Basic residues" evidence="5">
    <location>
        <begin position="480"/>
        <end position="490"/>
    </location>
</feature>
<gene>
    <name evidence="7" type="ORF">Ahy_A08g039386</name>
</gene>
<dbReference type="Pfam" id="PF03101">
    <property type="entry name" value="FAR1"/>
    <property type="match status" value="1"/>
</dbReference>